<evidence type="ECO:0000313" key="11">
    <source>
        <dbReference type="EMBL" id="QIS11638.1"/>
    </source>
</evidence>
<dbReference type="GO" id="GO:0004674">
    <property type="term" value="F:protein serine/threonine kinase activity"/>
    <property type="evidence" value="ECO:0007669"/>
    <property type="project" value="UniProtKB-KW"/>
</dbReference>
<gene>
    <name evidence="11" type="ORF">F5544_18850</name>
</gene>
<dbReference type="InterPro" id="IPR000719">
    <property type="entry name" value="Prot_kinase_dom"/>
</dbReference>
<keyword evidence="9" id="KW-1133">Transmembrane helix</keyword>
<evidence type="ECO:0000256" key="8">
    <source>
        <dbReference type="SAM" id="MobiDB-lite"/>
    </source>
</evidence>
<evidence type="ECO:0000259" key="10">
    <source>
        <dbReference type="PROSITE" id="PS50011"/>
    </source>
</evidence>
<dbReference type="Gene3D" id="1.10.510.10">
    <property type="entry name" value="Transferase(Phosphotransferase) domain 1"/>
    <property type="match status" value="1"/>
</dbReference>
<evidence type="ECO:0000256" key="2">
    <source>
        <dbReference type="ARBA" id="ARBA00022527"/>
    </source>
</evidence>
<dbReference type="PROSITE" id="PS50011">
    <property type="entry name" value="PROTEIN_KINASE_DOM"/>
    <property type="match status" value="1"/>
</dbReference>
<organism evidence="11 12">
    <name type="scientific">Nocardia arthritidis</name>
    <dbReference type="NCBI Taxonomy" id="228602"/>
    <lineage>
        <taxon>Bacteria</taxon>
        <taxon>Bacillati</taxon>
        <taxon>Actinomycetota</taxon>
        <taxon>Actinomycetes</taxon>
        <taxon>Mycobacteriales</taxon>
        <taxon>Nocardiaceae</taxon>
        <taxon>Nocardia</taxon>
    </lineage>
</organism>
<dbReference type="PROSITE" id="PS00108">
    <property type="entry name" value="PROTEIN_KINASE_ST"/>
    <property type="match status" value="1"/>
</dbReference>
<evidence type="ECO:0000256" key="7">
    <source>
        <dbReference type="PROSITE-ProRule" id="PRU10141"/>
    </source>
</evidence>
<feature type="region of interest" description="Disordered" evidence="8">
    <location>
        <begin position="309"/>
        <end position="346"/>
    </location>
</feature>
<keyword evidence="3" id="KW-0808">Transferase</keyword>
<keyword evidence="9" id="KW-0812">Transmembrane</keyword>
<feature type="domain" description="Protein kinase" evidence="10">
    <location>
        <begin position="46"/>
        <end position="305"/>
    </location>
</feature>
<dbReference type="SUPFAM" id="SSF56112">
    <property type="entry name" value="Protein kinase-like (PK-like)"/>
    <property type="match status" value="1"/>
</dbReference>
<dbReference type="KEGG" id="nah:F5544_18850"/>
<dbReference type="GO" id="GO:0005524">
    <property type="term" value="F:ATP binding"/>
    <property type="evidence" value="ECO:0007669"/>
    <property type="project" value="UniProtKB-UniRule"/>
</dbReference>
<dbReference type="SMART" id="SM00220">
    <property type="entry name" value="S_TKc"/>
    <property type="match status" value="1"/>
</dbReference>
<feature type="binding site" evidence="7">
    <location>
        <position position="75"/>
    </location>
    <ligand>
        <name>ATP</name>
        <dbReference type="ChEBI" id="CHEBI:30616"/>
    </ligand>
</feature>
<dbReference type="AlphaFoldDB" id="A0A6G9YEM1"/>
<keyword evidence="9" id="KW-0472">Membrane</keyword>
<keyword evidence="6 7" id="KW-0067">ATP-binding</keyword>
<keyword evidence="4 7" id="KW-0547">Nucleotide-binding</keyword>
<evidence type="ECO:0000256" key="9">
    <source>
        <dbReference type="SAM" id="Phobius"/>
    </source>
</evidence>
<evidence type="ECO:0000256" key="6">
    <source>
        <dbReference type="ARBA" id="ARBA00022840"/>
    </source>
</evidence>
<dbReference type="Gene3D" id="3.30.200.20">
    <property type="entry name" value="Phosphorylase Kinase, domain 1"/>
    <property type="match status" value="1"/>
</dbReference>
<dbReference type="PANTHER" id="PTHR43289">
    <property type="entry name" value="MITOGEN-ACTIVATED PROTEIN KINASE KINASE KINASE 20-RELATED"/>
    <property type="match status" value="1"/>
</dbReference>
<keyword evidence="2" id="KW-0723">Serine/threonine-protein kinase</keyword>
<evidence type="ECO:0000256" key="1">
    <source>
        <dbReference type="ARBA" id="ARBA00012513"/>
    </source>
</evidence>
<feature type="compositionally biased region" description="Low complexity" evidence="8">
    <location>
        <begin position="323"/>
        <end position="332"/>
    </location>
</feature>
<evidence type="ECO:0000256" key="3">
    <source>
        <dbReference type="ARBA" id="ARBA00022679"/>
    </source>
</evidence>
<proteinExistence type="predicted"/>
<feature type="compositionally biased region" description="Low complexity" evidence="8">
    <location>
        <begin position="376"/>
        <end position="403"/>
    </location>
</feature>
<dbReference type="Proteomes" id="UP000503540">
    <property type="component" value="Chromosome"/>
</dbReference>
<dbReference type="EC" id="2.7.11.1" evidence="1"/>
<evidence type="ECO:0000256" key="4">
    <source>
        <dbReference type="ARBA" id="ARBA00022741"/>
    </source>
</evidence>
<dbReference type="InterPro" id="IPR008271">
    <property type="entry name" value="Ser/Thr_kinase_AS"/>
</dbReference>
<dbReference type="PANTHER" id="PTHR43289:SF6">
    <property type="entry name" value="SERINE_THREONINE-PROTEIN KINASE NEKL-3"/>
    <property type="match status" value="1"/>
</dbReference>
<accession>A0A6G9YEM1</accession>
<feature type="region of interest" description="Disordered" evidence="8">
    <location>
        <begin position="375"/>
        <end position="415"/>
    </location>
</feature>
<sequence>MSTVIFSGVQRSHTIWIEFAEFRRRAERRGRMWYSYSVDGTPFGRYRLLELLGAGGMGQVYRAYDTETSRTVALKVLPREFAHDETYRERFRREARATARLTEPHIVPIHAYGEIDGRLFLDMRLVEGADLGTLLAAEGRLPAAVAVERLGQIAGALDAAHAAGLVHRDVKPSNILVTAAGFAYLIDFGIAVAAGDSALTTVGSAIGTFAYMAPERLTGGVCDARSDVYSLSCVLYQCLTGVRPFPGDSVEQLITAHLSAPPPRPSAMDAGLVAFDAVIARGMAKDSTARYDSAGELLVAAGAALEGAAGPRFSRTGPTRINPAGARAAPEPDAARPKSAGPGSRDRMSTTVIVIVLIALITGWVLYDHYSNRAHTSNPVPSVTDSPTTETSDTETATTESPSGVPTAPRLGSPG</sequence>
<reference evidence="11 12" key="1">
    <citation type="journal article" date="2019" name="ACS Chem. Biol.">
        <title>Identification and Mobilization of a Cryptic Antibiotic Biosynthesis Gene Locus from a Human-Pathogenic Nocardia Isolate.</title>
        <authorList>
            <person name="Herisse M."/>
            <person name="Ishida K."/>
            <person name="Porter J.L."/>
            <person name="Howden B."/>
            <person name="Hertweck C."/>
            <person name="Stinear T.P."/>
            <person name="Pidot S.J."/>
        </authorList>
    </citation>
    <scope>NUCLEOTIDE SEQUENCE [LARGE SCALE GENOMIC DNA]</scope>
    <source>
        <strain evidence="11 12">AUSMDU00012717</strain>
    </source>
</reference>
<evidence type="ECO:0000313" key="12">
    <source>
        <dbReference type="Proteomes" id="UP000503540"/>
    </source>
</evidence>
<dbReference type="InterPro" id="IPR011009">
    <property type="entry name" value="Kinase-like_dom_sf"/>
</dbReference>
<dbReference type="InterPro" id="IPR017441">
    <property type="entry name" value="Protein_kinase_ATP_BS"/>
</dbReference>
<dbReference type="EMBL" id="CP046172">
    <property type="protein sequence ID" value="QIS11638.1"/>
    <property type="molecule type" value="Genomic_DNA"/>
</dbReference>
<keyword evidence="12" id="KW-1185">Reference proteome</keyword>
<evidence type="ECO:0000256" key="5">
    <source>
        <dbReference type="ARBA" id="ARBA00022777"/>
    </source>
</evidence>
<name>A0A6G9YEM1_9NOCA</name>
<dbReference type="CDD" id="cd14014">
    <property type="entry name" value="STKc_PknB_like"/>
    <property type="match status" value="1"/>
</dbReference>
<dbReference type="FunFam" id="1.10.510.10:FF:000021">
    <property type="entry name" value="Serine/threonine protein kinase"/>
    <property type="match status" value="1"/>
</dbReference>
<protein>
    <recommendedName>
        <fullName evidence="1">non-specific serine/threonine protein kinase</fullName>
        <ecNumber evidence="1">2.7.11.1</ecNumber>
    </recommendedName>
</protein>
<feature type="transmembrane region" description="Helical" evidence="9">
    <location>
        <begin position="348"/>
        <end position="367"/>
    </location>
</feature>
<dbReference type="PROSITE" id="PS00107">
    <property type="entry name" value="PROTEIN_KINASE_ATP"/>
    <property type="match status" value="1"/>
</dbReference>
<keyword evidence="5 11" id="KW-0418">Kinase</keyword>
<dbReference type="Pfam" id="PF00069">
    <property type="entry name" value="Pkinase"/>
    <property type="match status" value="1"/>
</dbReference>